<organism evidence="1 2">
    <name type="scientific">Coniosporium uncinatum</name>
    <dbReference type="NCBI Taxonomy" id="93489"/>
    <lineage>
        <taxon>Eukaryota</taxon>
        <taxon>Fungi</taxon>
        <taxon>Dikarya</taxon>
        <taxon>Ascomycota</taxon>
        <taxon>Pezizomycotina</taxon>
        <taxon>Dothideomycetes</taxon>
        <taxon>Dothideomycetes incertae sedis</taxon>
        <taxon>Coniosporium</taxon>
    </lineage>
</organism>
<reference evidence="1" key="1">
    <citation type="submission" date="2024-09" db="EMBL/GenBank/DDBJ databases">
        <title>Black Yeasts Isolated from many extreme environments.</title>
        <authorList>
            <person name="Coleine C."/>
            <person name="Stajich J.E."/>
            <person name="Selbmann L."/>
        </authorList>
    </citation>
    <scope>NUCLEOTIDE SEQUENCE</scope>
    <source>
        <strain evidence="1">CCFEE 5737</strain>
    </source>
</reference>
<gene>
    <name evidence="1" type="ORF">LTS18_014587</name>
</gene>
<sequence>MPRLRGKALNGFDSVKSIVGNKAETRTGYVPPQLSRRKPGEYDALRSMLLKDWEVRQLQLIELARETLETEDSRRAEVSRRRFASTVAGEANTSAGESAKDRPAGNLNNERDITRDRTIQHYLQLADGLTCDSIIQSAGLVETNQLHAVKERAALGPVSLLGPSTGAPVPGMMERQNARRDLGHGYTDKVEFYRCVADDVRKDPVVQTARATVKRVQKSLGHMRGGSSVLLCDTQKKAKRMVEQVKQLEDKGAADQMPKKSLRRKKNNPFFALSGIEGLDM</sequence>
<evidence type="ECO:0000313" key="1">
    <source>
        <dbReference type="EMBL" id="KAK3081865.1"/>
    </source>
</evidence>
<accession>A0ACC3DZ45</accession>
<keyword evidence="2" id="KW-1185">Reference proteome</keyword>
<evidence type="ECO:0000313" key="2">
    <source>
        <dbReference type="Proteomes" id="UP001186974"/>
    </source>
</evidence>
<dbReference type="EMBL" id="JAWDJW010000047">
    <property type="protein sequence ID" value="KAK3081865.1"/>
    <property type="molecule type" value="Genomic_DNA"/>
</dbReference>
<proteinExistence type="predicted"/>
<name>A0ACC3DZ45_9PEZI</name>
<comment type="caution">
    <text evidence="1">The sequence shown here is derived from an EMBL/GenBank/DDBJ whole genome shotgun (WGS) entry which is preliminary data.</text>
</comment>
<dbReference type="Proteomes" id="UP001186974">
    <property type="component" value="Unassembled WGS sequence"/>
</dbReference>
<protein>
    <submittedName>
        <fullName evidence="1">Uncharacterized protein</fullName>
    </submittedName>
</protein>